<feature type="chain" id="PRO_5019423767" description="Hedgehog N-terminal signalling domain-containing protein" evidence="1">
    <location>
        <begin position="20"/>
        <end position="308"/>
    </location>
</feature>
<name>A0A433T486_ELYCH</name>
<evidence type="ECO:0000313" key="3">
    <source>
        <dbReference type="Proteomes" id="UP000271974"/>
    </source>
</evidence>
<dbReference type="EMBL" id="RQTK01000670">
    <property type="protein sequence ID" value="RUS76340.1"/>
    <property type="molecule type" value="Genomic_DNA"/>
</dbReference>
<gene>
    <name evidence="2" type="ORF">EGW08_015902</name>
</gene>
<feature type="non-terminal residue" evidence="2">
    <location>
        <position position="308"/>
    </location>
</feature>
<dbReference type="STRING" id="188477.A0A433T486"/>
<protein>
    <recommendedName>
        <fullName evidence="4">Hedgehog N-terminal signalling domain-containing protein</fullName>
    </recommendedName>
</protein>
<organism evidence="2 3">
    <name type="scientific">Elysia chlorotica</name>
    <name type="common">Eastern emerald elysia</name>
    <name type="synonym">Sea slug</name>
    <dbReference type="NCBI Taxonomy" id="188477"/>
    <lineage>
        <taxon>Eukaryota</taxon>
        <taxon>Metazoa</taxon>
        <taxon>Spiralia</taxon>
        <taxon>Lophotrochozoa</taxon>
        <taxon>Mollusca</taxon>
        <taxon>Gastropoda</taxon>
        <taxon>Heterobranchia</taxon>
        <taxon>Euthyneura</taxon>
        <taxon>Panpulmonata</taxon>
        <taxon>Sacoglossa</taxon>
        <taxon>Placobranchoidea</taxon>
        <taxon>Plakobranchidae</taxon>
        <taxon>Elysia</taxon>
    </lineage>
</organism>
<evidence type="ECO:0008006" key="4">
    <source>
        <dbReference type="Google" id="ProtNLM"/>
    </source>
</evidence>
<accession>A0A433T486</accession>
<proteinExistence type="predicted"/>
<dbReference type="Proteomes" id="UP000271974">
    <property type="component" value="Unassembled WGS sequence"/>
</dbReference>
<feature type="signal peptide" evidence="1">
    <location>
        <begin position="1"/>
        <end position="19"/>
    </location>
</feature>
<evidence type="ECO:0000256" key="1">
    <source>
        <dbReference type="SAM" id="SignalP"/>
    </source>
</evidence>
<sequence>MAMLVSVFVLFFLAITSSGEEIRLGSRIFYTASDTLCPNNDGRYNDTKNTGSYLLSVRGDNYGQRVISTDILTDYWKSPSHNCYRAHPTFIDCIQHVLSDLKTQRTRAIIYSGYKAWGDLDPVTATDQEIWASAGTGVELMYEKSVTADISGIAEAVLRYCPAKFERIQRNIGIIMQATSVHVHMTGPDDLPSFLVDGYTGFNTAAFQSWALTRIDMGLDYGLSNLDCSNINTLSTNQVYPTGATSPEAVVGDVDEAITRDNATDFNTLVQFLRHDVEIQNDERSASWCGTVGTACVDCRASIVGNQP</sequence>
<comment type="caution">
    <text evidence="2">The sequence shown here is derived from an EMBL/GenBank/DDBJ whole genome shotgun (WGS) entry which is preliminary data.</text>
</comment>
<dbReference type="AlphaFoldDB" id="A0A433T486"/>
<keyword evidence="3" id="KW-1185">Reference proteome</keyword>
<keyword evidence="1" id="KW-0732">Signal</keyword>
<reference evidence="2 3" key="1">
    <citation type="submission" date="2019-01" db="EMBL/GenBank/DDBJ databases">
        <title>A draft genome assembly of the solar-powered sea slug Elysia chlorotica.</title>
        <authorList>
            <person name="Cai H."/>
            <person name="Li Q."/>
            <person name="Fang X."/>
            <person name="Li J."/>
            <person name="Curtis N.E."/>
            <person name="Altenburger A."/>
            <person name="Shibata T."/>
            <person name="Feng M."/>
            <person name="Maeda T."/>
            <person name="Schwartz J.A."/>
            <person name="Shigenobu S."/>
            <person name="Lundholm N."/>
            <person name="Nishiyama T."/>
            <person name="Yang H."/>
            <person name="Hasebe M."/>
            <person name="Li S."/>
            <person name="Pierce S.K."/>
            <person name="Wang J."/>
        </authorList>
    </citation>
    <scope>NUCLEOTIDE SEQUENCE [LARGE SCALE GENOMIC DNA]</scope>
    <source>
        <strain evidence="2">EC2010</strain>
        <tissue evidence="2">Whole organism of an adult</tissue>
    </source>
</reference>
<evidence type="ECO:0000313" key="2">
    <source>
        <dbReference type="EMBL" id="RUS76340.1"/>
    </source>
</evidence>
<dbReference type="OrthoDB" id="10021066at2759"/>